<accession>A0A1I6NYF3</accession>
<feature type="compositionally biased region" description="Polar residues" evidence="1">
    <location>
        <begin position="29"/>
        <end position="41"/>
    </location>
</feature>
<name>A0A1I6NYF3_9EURY</name>
<keyword evidence="3" id="KW-1185">Reference proteome</keyword>
<evidence type="ECO:0000313" key="2">
    <source>
        <dbReference type="EMBL" id="SFS32951.1"/>
    </source>
</evidence>
<dbReference type="Proteomes" id="UP000199199">
    <property type="component" value="Unassembled WGS sequence"/>
</dbReference>
<protein>
    <submittedName>
        <fullName evidence="2">Uncharacterized protein</fullName>
    </submittedName>
</protein>
<proteinExistence type="predicted"/>
<dbReference type="EMBL" id="FOZS01000001">
    <property type="protein sequence ID" value="SFS32951.1"/>
    <property type="molecule type" value="Genomic_DNA"/>
</dbReference>
<evidence type="ECO:0000256" key="1">
    <source>
        <dbReference type="SAM" id="MobiDB-lite"/>
    </source>
</evidence>
<dbReference type="RefSeq" id="WP_281244652.1">
    <property type="nucleotide sequence ID" value="NZ_FOZS01000001.1"/>
</dbReference>
<organism evidence="2 3">
    <name type="scientific">Halostagnicola kamekurae</name>
    <dbReference type="NCBI Taxonomy" id="619731"/>
    <lineage>
        <taxon>Archaea</taxon>
        <taxon>Methanobacteriati</taxon>
        <taxon>Methanobacteriota</taxon>
        <taxon>Stenosarchaea group</taxon>
        <taxon>Halobacteria</taxon>
        <taxon>Halobacteriales</taxon>
        <taxon>Natrialbaceae</taxon>
        <taxon>Halostagnicola</taxon>
    </lineage>
</organism>
<evidence type="ECO:0000313" key="3">
    <source>
        <dbReference type="Proteomes" id="UP000199199"/>
    </source>
</evidence>
<reference evidence="3" key="1">
    <citation type="submission" date="2016-10" db="EMBL/GenBank/DDBJ databases">
        <authorList>
            <person name="Varghese N."/>
            <person name="Submissions S."/>
        </authorList>
    </citation>
    <scope>NUCLEOTIDE SEQUENCE [LARGE SCALE GENOMIC DNA]</scope>
    <source>
        <strain evidence="3">DSM 22427</strain>
    </source>
</reference>
<gene>
    <name evidence="2" type="ORF">SAMN04488556_0201</name>
</gene>
<dbReference type="AlphaFoldDB" id="A0A1I6NYF3"/>
<sequence length="41" mass="4686">MDDTEYRNVRLTEEAYQQLEHQKRAGESVSDTSSESPANGR</sequence>
<feature type="region of interest" description="Disordered" evidence="1">
    <location>
        <begin position="19"/>
        <end position="41"/>
    </location>
</feature>